<dbReference type="EMBL" id="CP017269">
    <property type="protein sequence ID" value="AOT68938.1"/>
    <property type="molecule type" value="Genomic_DNA"/>
</dbReference>
<dbReference type="STRING" id="1424294.Gferi_04840"/>
<keyword evidence="2" id="KW-1185">Reference proteome</keyword>
<dbReference type="KEGG" id="gfe:Gferi_04840"/>
<evidence type="ECO:0000313" key="2">
    <source>
        <dbReference type="Proteomes" id="UP000095743"/>
    </source>
</evidence>
<proteinExistence type="predicted"/>
<dbReference type="AlphaFoldDB" id="A0A1D8GDF0"/>
<reference evidence="1 2" key="1">
    <citation type="submission" date="2016-09" db="EMBL/GenBank/DDBJ databases">
        <title>Genomic analysis reveals versatility of anaerobic energy metabolism of Geosporobacter ferrireducens IRF9 of phylum Firmicutes.</title>
        <authorList>
            <person name="Kim S.-J."/>
        </authorList>
    </citation>
    <scope>NUCLEOTIDE SEQUENCE [LARGE SCALE GENOMIC DNA]</scope>
    <source>
        <strain evidence="1 2">IRF9</strain>
    </source>
</reference>
<dbReference type="OrthoDB" id="8792814at2"/>
<organism evidence="1 2">
    <name type="scientific">Geosporobacter ferrireducens</name>
    <dbReference type="NCBI Taxonomy" id="1424294"/>
    <lineage>
        <taxon>Bacteria</taxon>
        <taxon>Bacillati</taxon>
        <taxon>Bacillota</taxon>
        <taxon>Clostridia</taxon>
        <taxon>Peptostreptococcales</taxon>
        <taxon>Thermotaleaceae</taxon>
        <taxon>Geosporobacter</taxon>
    </lineage>
</organism>
<dbReference type="Gene3D" id="2.30.320.10">
    <property type="entry name" value="YwqG-like"/>
    <property type="match status" value="1"/>
</dbReference>
<evidence type="ECO:0000313" key="1">
    <source>
        <dbReference type="EMBL" id="AOT68938.1"/>
    </source>
</evidence>
<name>A0A1D8GDF0_9FIRM</name>
<sequence>MGSLETIKDEVKRKATVIQIGRFKPDNDLSSSWFGKVMLCLPGEEWPTCKEKPMNALCQINLTQLPSQIQFLTGEEPLAELLALAATVTSSNPLKHHTARPGRFSEGES</sequence>
<dbReference type="RefSeq" id="WP_069974504.1">
    <property type="nucleotide sequence ID" value="NZ_CP017269.1"/>
</dbReference>
<accession>A0A1D8GDF0</accession>
<gene>
    <name evidence="1" type="ORF">Gferi_04840</name>
</gene>
<dbReference type="Proteomes" id="UP000095743">
    <property type="component" value="Chromosome"/>
</dbReference>
<protein>
    <submittedName>
        <fullName evidence="1">Uncharacterized protein</fullName>
    </submittedName>
</protein>